<dbReference type="InterPro" id="IPR040052">
    <property type="entry name" value="RBM17"/>
</dbReference>
<keyword evidence="3" id="KW-1185">Reference proteome</keyword>
<feature type="compositionally biased region" description="Basic and acidic residues" evidence="1">
    <location>
        <begin position="173"/>
        <end position="188"/>
    </location>
</feature>
<evidence type="ECO:0000313" key="3">
    <source>
        <dbReference type="Proteomes" id="UP000053201"/>
    </source>
</evidence>
<feature type="region of interest" description="Disordered" evidence="1">
    <location>
        <begin position="138"/>
        <end position="215"/>
    </location>
</feature>
<accession>A0A0L0HCG2</accession>
<evidence type="ECO:0000256" key="1">
    <source>
        <dbReference type="SAM" id="MobiDB-lite"/>
    </source>
</evidence>
<dbReference type="GeneID" id="27689626"/>
<dbReference type="STRING" id="645134.A0A0L0HCG2"/>
<dbReference type="Proteomes" id="UP000053201">
    <property type="component" value="Unassembled WGS sequence"/>
</dbReference>
<dbReference type="PANTHER" id="PTHR13288">
    <property type="entry name" value="SPLICING FACTOR 45 SPF45"/>
    <property type="match status" value="1"/>
</dbReference>
<dbReference type="PANTHER" id="PTHR13288:SF8">
    <property type="entry name" value="SPLICING FACTOR 45"/>
    <property type="match status" value="1"/>
</dbReference>
<reference evidence="2 3" key="1">
    <citation type="submission" date="2009-08" db="EMBL/GenBank/DDBJ databases">
        <title>The Genome Sequence of Spizellomyces punctatus strain DAOM BR117.</title>
        <authorList>
            <consortium name="The Broad Institute Genome Sequencing Platform"/>
            <person name="Russ C."/>
            <person name="Cuomo C."/>
            <person name="Shea T."/>
            <person name="Young S.K."/>
            <person name="Zeng Q."/>
            <person name="Koehrsen M."/>
            <person name="Haas B."/>
            <person name="Borodovsky M."/>
            <person name="Guigo R."/>
            <person name="Alvarado L."/>
            <person name="Berlin A."/>
            <person name="Bochicchio J."/>
            <person name="Borenstein D."/>
            <person name="Chapman S."/>
            <person name="Chen Z."/>
            <person name="Engels R."/>
            <person name="Freedman E."/>
            <person name="Gellesch M."/>
            <person name="Goldberg J."/>
            <person name="Griggs A."/>
            <person name="Gujja S."/>
            <person name="Heiman D."/>
            <person name="Hepburn T."/>
            <person name="Howarth C."/>
            <person name="Jen D."/>
            <person name="Larson L."/>
            <person name="Lewis B."/>
            <person name="Mehta T."/>
            <person name="Park D."/>
            <person name="Pearson M."/>
            <person name="Roberts A."/>
            <person name="Saif S."/>
            <person name="Shenoy N."/>
            <person name="Sisk P."/>
            <person name="Stolte C."/>
            <person name="Sykes S."/>
            <person name="Thomson T."/>
            <person name="Walk T."/>
            <person name="White J."/>
            <person name="Yandava C."/>
            <person name="Burger G."/>
            <person name="Gray M.W."/>
            <person name="Holland P.W.H."/>
            <person name="King N."/>
            <person name="Lang F.B.F."/>
            <person name="Roger A.J."/>
            <person name="Ruiz-Trillo I."/>
            <person name="Lander E."/>
            <person name="Nusbaum C."/>
        </authorList>
    </citation>
    <scope>NUCLEOTIDE SEQUENCE [LARGE SCALE GENOMIC DNA]</scope>
    <source>
        <strain evidence="2 3">DAOM BR117</strain>
    </source>
</reference>
<gene>
    <name evidence="2" type="ORF">SPPG_06308</name>
</gene>
<dbReference type="InterPro" id="IPR012677">
    <property type="entry name" value="Nucleotide-bd_a/b_plait_sf"/>
</dbReference>
<dbReference type="GO" id="GO:0045292">
    <property type="term" value="P:mRNA cis splicing, via spliceosome"/>
    <property type="evidence" value="ECO:0007669"/>
    <property type="project" value="InterPro"/>
</dbReference>
<dbReference type="EMBL" id="KQ257460">
    <property type="protein sequence ID" value="KNC98626.1"/>
    <property type="molecule type" value="Genomic_DNA"/>
</dbReference>
<dbReference type="RefSeq" id="XP_016606666.1">
    <property type="nucleotide sequence ID" value="XM_016754522.1"/>
</dbReference>
<dbReference type="AlphaFoldDB" id="A0A0L0HCG2"/>
<dbReference type="Gene3D" id="3.30.70.330">
    <property type="match status" value="1"/>
</dbReference>
<proteinExistence type="predicted"/>
<dbReference type="InParanoid" id="A0A0L0HCG2"/>
<evidence type="ECO:0008006" key="4">
    <source>
        <dbReference type="Google" id="ProtNLM"/>
    </source>
</evidence>
<protein>
    <recommendedName>
        <fullName evidence="4">RRM domain-containing protein</fullName>
    </recommendedName>
</protein>
<dbReference type="GO" id="GO:0071011">
    <property type="term" value="C:precatalytic spliceosome"/>
    <property type="evidence" value="ECO:0007669"/>
    <property type="project" value="TreeGrafter"/>
</dbReference>
<dbReference type="eggNOG" id="KOG1996">
    <property type="taxonomic scope" value="Eukaryota"/>
</dbReference>
<dbReference type="VEuPathDB" id="FungiDB:SPPG_06308"/>
<sequence>MWEVTVRILLNESIATYILGCPLVNGVASGKPFHDLSEPLPMASLYGALEQTDKEKGIQSTPGQPPGGNKVVVPAGWASQARFIQPVTVKRKPQSNGPRPRSMLKNATKWANAAASLAEDSVGSPREDIPVQEPVLLLRGSPEQKKRQRAHNLKQSESLTDIYDPASPNEFYAFKKEAKRRKDVERGRNSSGSRNDPIAQETVNWTTSSPPSETIKMLPDRSVQLQTPLDMSGEEAYMRRARLTGAGTGLNGQNAPVISPVHQEPSRVVLLINMVGPGEADASLQQETAEECSRYGKVERCTVFEVPYHVPEEEAVRIFVEFSDIGSAVRGMLRFSVCRTEDSLLVRRAMHGTTLTDLTAITKHNQT</sequence>
<dbReference type="OrthoDB" id="5411533at2759"/>
<name>A0A0L0HCG2_SPIPD</name>
<feature type="compositionally biased region" description="Polar residues" evidence="1">
    <location>
        <begin position="201"/>
        <end position="212"/>
    </location>
</feature>
<evidence type="ECO:0000313" key="2">
    <source>
        <dbReference type="EMBL" id="KNC98626.1"/>
    </source>
</evidence>
<organism evidence="2 3">
    <name type="scientific">Spizellomyces punctatus (strain DAOM BR117)</name>
    <dbReference type="NCBI Taxonomy" id="645134"/>
    <lineage>
        <taxon>Eukaryota</taxon>
        <taxon>Fungi</taxon>
        <taxon>Fungi incertae sedis</taxon>
        <taxon>Chytridiomycota</taxon>
        <taxon>Chytridiomycota incertae sedis</taxon>
        <taxon>Chytridiomycetes</taxon>
        <taxon>Spizellomycetales</taxon>
        <taxon>Spizellomycetaceae</taxon>
        <taxon>Spizellomyces</taxon>
    </lineage>
</organism>